<evidence type="ECO:0008006" key="3">
    <source>
        <dbReference type="Google" id="ProtNLM"/>
    </source>
</evidence>
<dbReference type="AlphaFoldDB" id="A0A6F8T629"/>
<dbReference type="RefSeq" id="WP_173237026.1">
    <property type="nucleotide sequence ID" value="NZ_AP022839.1"/>
</dbReference>
<evidence type="ECO:0000313" key="1">
    <source>
        <dbReference type="EMBL" id="BCA95416.1"/>
    </source>
</evidence>
<name>A0A6F8T629_9GAMM</name>
<protein>
    <recommendedName>
        <fullName evidence="3">DUF3541 domain-containing protein</fullName>
    </recommendedName>
</protein>
<dbReference type="EMBL" id="AP022839">
    <property type="protein sequence ID" value="BCA95416.1"/>
    <property type="molecule type" value="Genomic_DNA"/>
</dbReference>
<dbReference type="Pfam" id="PF12060">
    <property type="entry name" value="DUF3541"/>
    <property type="match status" value="1"/>
</dbReference>
<dbReference type="Proteomes" id="UP000502894">
    <property type="component" value="Chromosome"/>
</dbReference>
<sequence length="360" mass="42437">MRYLIIIVCLLNSTSYASIGDRILKNYQSKMYILPIVKQEHFAIRMYALTGNEEYLNPVINYLYLLGDRYRYLLDNLKNDTFIENENKRLLTITELDTDKTKDRVRKGLKFPRIAYYLNLLILTNKIYSYHLEETPLFPDTLTAINFLKTKENDLKNYILDEENIKIYGAQLVNYVYYLYKLGIVDLREPYTNQFKIVFPDTEDGHLTDLEYSAKIYGMTHFVISASRFYQTRLSPDSFEWITTYFKNHISEIIARTENDVIAEVGVCLMLVKNSDMNTVNLIKSYLTTVYSRTYRMIPDKKNSFDLDKGEHRNILAIMLFNWPDNLNKIPNIFLQTMMGKSFVLNEDGTKITYGVRVPY</sequence>
<accession>A0A6F8T629</accession>
<reference evidence="1" key="1">
    <citation type="journal article" date="2020" name="Microbiol. Resour. Announc.">
        <title>Complete Genome Sequence of Novel Psychrotolerant Legionella Strain TUM19329, Isolated from Antarctic Lake Sediment.</title>
        <authorList>
            <person name="Shimada S."/>
            <person name="Nakai R."/>
            <person name="Aoki K."/>
            <person name="Shimoeda N."/>
            <person name="Ohno G."/>
            <person name="Miyazaki Y."/>
            <person name="Kudoh S."/>
            <person name="Imura S."/>
            <person name="Watanabe K."/>
            <person name="Ishii Y."/>
            <person name="Tateda K."/>
        </authorList>
    </citation>
    <scope>NUCLEOTIDE SEQUENCE [LARGE SCALE GENOMIC DNA]</scope>
    <source>
        <strain evidence="1">TUM19329</strain>
    </source>
</reference>
<gene>
    <name evidence="1" type="ORF">TUM19329_17770</name>
</gene>
<organism evidence="1 2">
    <name type="scientific">Legionella antarctica</name>
    <dbReference type="NCBI Taxonomy" id="2708020"/>
    <lineage>
        <taxon>Bacteria</taxon>
        <taxon>Pseudomonadati</taxon>
        <taxon>Pseudomonadota</taxon>
        <taxon>Gammaproteobacteria</taxon>
        <taxon>Legionellales</taxon>
        <taxon>Legionellaceae</taxon>
        <taxon>Legionella</taxon>
    </lineage>
</organism>
<proteinExistence type="predicted"/>
<dbReference type="KEGG" id="lant:TUM19329_17770"/>
<dbReference type="InterPro" id="IPR021928">
    <property type="entry name" value="DUF3541"/>
</dbReference>
<keyword evidence="2" id="KW-1185">Reference proteome</keyword>
<evidence type="ECO:0000313" key="2">
    <source>
        <dbReference type="Proteomes" id="UP000502894"/>
    </source>
</evidence>